<dbReference type="PROSITE" id="PS51710">
    <property type="entry name" value="G_OBG"/>
    <property type="match status" value="1"/>
</dbReference>
<dbReference type="SUPFAM" id="SSF102741">
    <property type="entry name" value="Obg GTP-binding protein C-terminal domain"/>
    <property type="match status" value="1"/>
</dbReference>
<evidence type="ECO:0000256" key="1">
    <source>
        <dbReference type="ARBA" id="ARBA00001946"/>
    </source>
</evidence>
<dbReference type="InterPro" id="IPR006074">
    <property type="entry name" value="GTP1-OBG_CS"/>
</dbReference>
<keyword evidence="7" id="KW-0460">Magnesium</keyword>
<dbReference type="FunFam" id="2.70.210.12:FF:000001">
    <property type="entry name" value="GTPase Obg"/>
    <property type="match status" value="1"/>
</dbReference>
<reference evidence="12" key="1">
    <citation type="submission" date="2018-06" db="EMBL/GenBank/DDBJ databases">
        <authorList>
            <person name="Zhirakovskaya E."/>
        </authorList>
    </citation>
    <scope>NUCLEOTIDE SEQUENCE</scope>
</reference>
<comment type="cofactor">
    <cofactor evidence="1">
        <name>Mg(2+)</name>
        <dbReference type="ChEBI" id="CHEBI:18420"/>
    </cofactor>
</comment>
<dbReference type="EMBL" id="UOEK01000141">
    <property type="protein sequence ID" value="VAV98407.1"/>
    <property type="molecule type" value="Genomic_DNA"/>
</dbReference>
<evidence type="ECO:0000313" key="12">
    <source>
        <dbReference type="EMBL" id="VAV98407.1"/>
    </source>
</evidence>
<dbReference type="Pfam" id="PF09269">
    <property type="entry name" value="DUF1967"/>
    <property type="match status" value="1"/>
</dbReference>
<dbReference type="InterPro" id="IPR036726">
    <property type="entry name" value="GTP1_OBG_dom_sf"/>
</dbReference>
<dbReference type="InterPro" id="IPR006073">
    <property type="entry name" value="GTP-bd"/>
</dbReference>
<dbReference type="NCBIfam" id="NF008955">
    <property type="entry name" value="PRK12297.1"/>
    <property type="match status" value="1"/>
</dbReference>
<proteinExistence type="inferred from homology"/>
<dbReference type="NCBIfam" id="NF008954">
    <property type="entry name" value="PRK12296.1"/>
    <property type="match status" value="1"/>
</dbReference>
<keyword evidence="4" id="KW-0479">Metal-binding</keyword>
<accession>A0A3B0S110</accession>
<keyword evidence="5" id="KW-0547">Nucleotide-binding</keyword>
<evidence type="ECO:0000256" key="4">
    <source>
        <dbReference type="ARBA" id="ARBA00022723"/>
    </source>
</evidence>
<feature type="domain" description="OBG-type G" evidence="9">
    <location>
        <begin position="160"/>
        <end position="327"/>
    </location>
</feature>
<dbReference type="InterPro" id="IPR036346">
    <property type="entry name" value="GTP-bd_prot_GTP1/OBG_C_sf"/>
</dbReference>
<dbReference type="InterPro" id="IPR027417">
    <property type="entry name" value="P-loop_NTPase"/>
</dbReference>
<dbReference type="PROSITE" id="PS51883">
    <property type="entry name" value="OBG"/>
    <property type="match status" value="1"/>
</dbReference>
<dbReference type="SUPFAM" id="SSF82051">
    <property type="entry name" value="Obg GTP-binding protein N-terminal domain"/>
    <property type="match status" value="1"/>
</dbReference>
<evidence type="ECO:0000256" key="5">
    <source>
        <dbReference type="ARBA" id="ARBA00022741"/>
    </source>
</evidence>
<dbReference type="Gene3D" id="3.30.300.350">
    <property type="entry name" value="GTP-binding protein OBG, C-terminal domain"/>
    <property type="match status" value="1"/>
</dbReference>
<name>A0A3B0S110_9ZZZZ</name>
<keyword evidence="6" id="KW-0378">Hydrolase</keyword>
<protein>
    <submittedName>
        <fullName evidence="12">GTP-binding protein Obg</fullName>
    </submittedName>
</protein>
<dbReference type="HAMAP" id="MF_01454">
    <property type="entry name" value="GTPase_Obg"/>
    <property type="match status" value="1"/>
</dbReference>
<dbReference type="InterPro" id="IPR031167">
    <property type="entry name" value="G_OBG"/>
</dbReference>
<dbReference type="NCBIfam" id="TIGR02729">
    <property type="entry name" value="Obg_CgtA"/>
    <property type="match status" value="1"/>
</dbReference>
<dbReference type="InterPro" id="IPR015349">
    <property type="entry name" value="OCT_dom"/>
</dbReference>
<evidence type="ECO:0000259" key="11">
    <source>
        <dbReference type="PROSITE" id="PS51883"/>
    </source>
</evidence>
<keyword evidence="8" id="KW-0342">GTP-binding</keyword>
<evidence type="ECO:0000256" key="3">
    <source>
        <dbReference type="ARBA" id="ARBA00022490"/>
    </source>
</evidence>
<dbReference type="GO" id="GO:0003924">
    <property type="term" value="F:GTPase activity"/>
    <property type="evidence" value="ECO:0007669"/>
    <property type="project" value="InterPro"/>
</dbReference>
<dbReference type="Pfam" id="PF01926">
    <property type="entry name" value="MMR_HSR1"/>
    <property type="match status" value="1"/>
</dbReference>
<dbReference type="PANTHER" id="PTHR11702:SF31">
    <property type="entry name" value="MITOCHONDRIAL RIBOSOME-ASSOCIATED GTPASE 2"/>
    <property type="match status" value="1"/>
</dbReference>
<evidence type="ECO:0000256" key="6">
    <source>
        <dbReference type="ARBA" id="ARBA00022801"/>
    </source>
</evidence>
<gene>
    <name evidence="12" type="ORF">MNBD_ACTINO02-41</name>
</gene>
<dbReference type="SUPFAM" id="SSF52540">
    <property type="entry name" value="P-loop containing nucleoside triphosphate hydrolases"/>
    <property type="match status" value="1"/>
</dbReference>
<dbReference type="PRINTS" id="PR00326">
    <property type="entry name" value="GTP1OBG"/>
</dbReference>
<evidence type="ECO:0000256" key="2">
    <source>
        <dbReference type="ARBA" id="ARBA00007699"/>
    </source>
</evidence>
<feature type="domain" description="OCT" evidence="10">
    <location>
        <begin position="331"/>
        <end position="418"/>
    </location>
</feature>
<dbReference type="Gene3D" id="3.40.50.300">
    <property type="entry name" value="P-loop containing nucleotide triphosphate hydrolases"/>
    <property type="match status" value="1"/>
</dbReference>
<organism evidence="12">
    <name type="scientific">hydrothermal vent metagenome</name>
    <dbReference type="NCBI Taxonomy" id="652676"/>
    <lineage>
        <taxon>unclassified sequences</taxon>
        <taxon>metagenomes</taxon>
        <taxon>ecological metagenomes</taxon>
    </lineage>
</organism>
<dbReference type="Gene3D" id="2.70.210.12">
    <property type="entry name" value="GTP1/OBG domain"/>
    <property type="match status" value="1"/>
</dbReference>
<keyword evidence="3" id="KW-0963">Cytoplasm</keyword>
<dbReference type="NCBIfam" id="NF008956">
    <property type="entry name" value="PRK12299.1"/>
    <property type="match status" value="1"/>
</dbReference>
<comment type="similarity">
    <text evidence="2">Belongs to the TRAFAC class OBG-HflX-like GTPase superfamily. OBG GTPase family.</text>
</comment>
<dbReference type="AlphaFoldDB" id="A0A3B0S110"/>
<evidence type="ECO:0000259" key="10">
    <source>
        <dbReference type="PROSITE" id="PS51881"/>
    </source>
</evidence>
<dbReference type="InterPro" id="IPR014100">
    <property type="entry name" value="GTP-bd_Obg/CgtA"/>
</dbReference>
<dbReference type="GO" id="GO:0005525">
    <property type="term" value="F:GTP binding"/>
    <property type="evidence" value="ECO:0007669"/>
    <property type="project" value="UniProtKB-KW"/>
</dbReference>
<dbReference type="PROSITE" id="PS51881">
    <property type="entry name" value="OCT"/>
    <property type="match status" value="1"/>
</dbReference>
<dbReference type="NCBIfam" id="TIGR03595">
    <property type="entry name" value="Obg_CgtA_exten"/>
    <property type="match status" value="1"/>
</dbReference>
<feature type="domain" description="Obg" evidence="11">
    <location>
        <begin position="2"/>
        <end position="159"/>
    </location>
</feature>
<dbReference type="Pfam" id="PF01018">
    <property type="entry name" value="GTP1_OBG"/>
    <property type="match status" value="1"/>
</dbReference>
<dbReference type="CDD" id="cd01898">
    <property type="entry name" value="Obg"/>
    <property type="match status" value="1"/>
</dbReference>
<dbReference type="InterPro" id="IPR006169">
    <property type="entry name" value="GTP1_OBG_dom"/>
</dbReference>
<dbReference type="GO" id="GO:0000287">
    <property type="term" value="F:magnesium ion binding"/>
    <property type="evidence" value="ECO:0007669"/>
    <property type="project" value="InterPro"/>
</dbReference>
<dbReference type="InterPro" id="IPR045086">
    <property type="entry name" value="OBG_GTPase"/>
</dbReference>
<dbReference type="PANTHER" id="PTHR11702">
    <property type="entry name" value="DEVELOPMENTALLY REGULATED GTP-BINDING PROTEIN-RELATED"/>
    <property type="match status" value="1"/>
</dbReference>
<evidence type="ECO:0000256" key="8">
    <source>
        <dbReference type="ARBA" id="ARBA00023134"/>
    </source>
</evidence>
<evidence type="ECO:0000256" key="7">
    <source>
        <dbReference type="ARBA" id="ARBA00022842"/>
    </source>
</evidence>
<sequence length="431" mass="45588">MTLFVDQVRISIRGGAGGAGVASYVRERGLPRGKPNGGSGGSGGDVIIRASQDVASLVSYARHPHWAAGDGTHGEGDLRNGAAGAEEVLLVPLGTQIILEDATVVADLVKHGAEITIARGGRGGRGNAAFVTPRRKAPSFCEQGEYGDELRVTLELRLLADAALIGFPNAGKSTLISRVSAAKPKIADYPFTTLTPNLGMVRLENREFLLADIPGIIEGASDGKGLGHEFLRHVERARVLVVLLDPTPLQALSVGEQYVALLRELAGHDEALASRTQVVVVNKMDSVGDPTEIESWAAELGIEVHMISGIAGTGLTELIHVIADRVGEHIREAPERDGFVLHRPLDVGFVVEREGDTWVVSGRAAMRAINLSDLTVPEAADFAAKRLKFAGIEDALTEAGAVSGDDVRIGDVVFVFSGDTDDVDDEREILS</sequence>
<evidence type="ECO:0000259" key="9">
    <source>
        <dbReference type="PROSITE" id="PS51710"/>
    </source>
</evidence>
<dbReference type="PROSITE" id="PS00905">
    <property type="entry name" value="GTP1_OBG"/>
    <property type="match status" value="1"/>
</dbReference>